<accession>A0A5C0B8I6</accession>
<sequence>MVSTPDQGQLATYRWTPTAPAAGRGIYLLHGLGEHAGRYDTLGQWLAIRGWTVASHDHRGHGRSSGKRGVVRSADTLVEDAEFRIEQFADELGTAPVLLGHSLGGLVATQVALRNRVPLAGVVLSSPAFALRMSRWQHMLLDAVVNWAPNLRASNGLDTSKLSHEQSVIDAYREDLLVHDRISGRLAKAIEDGGKAAIAQAATLQHRTLLMVAGSDGIVDATGSRRFADAATPGRLALRWYDRAYHEIFNESPDIAAAVLADLEAWLAEV</sequence>
<feature type="domain" description="Serine aminopeptidase S33" evidence="1">
    <location>
        <begin position="26"/>
        <end position="252"/>
    </location>
</feature>
<dbReference type="Proteomes" id="UP000325161">
    <property type="component" value="Chromosome"/>
</dbReference>
<dbReference type="Pfam" id="PF12146">
    <property type="entry name" value="Hydrolase_4"/>
    <property type="match status" value="1"/>
</dbReference>
<dbReference type="EMBL" id="CP043046">
    <property type="protein sequence ID" value="QEI09581.1"/>
    <property type="molecule type" value="Genomic_DNA"/>
</dbReference>
<dbReference type="PANTHER" id="PTHR11614">
    <property type="entry name" value="PHOSPHOLIPASE-RELATED"/>
    <property type="match status" value="1"/>
</dbReference>
<evidence type="ECO:0000313" key="3">
    <source>
        <dbReference type="Proteomes" id="UP000325161"/>
    </source>
</evidence>
<gene>
    <name evidence="2" type="ORF">FXN63_26285</name>
</gene>
<organism evidence="2 3">
    <name type="scientific">Pigmentiphaga aceris</name>
    <dbReference type="NCBI Taxonomy" id="1940612"/>
    <lineage>
        <taxon>Bacteria</taxon>
        <taxon>Pseudomonadati</taxon>
        <taxon>Pseudomonadota</taxon>
        <taxon>Betaproteobacteria</taxon>
        <taxon>Burkholderiales</taxon>
        <taxon>Alcaligenaceae</taxon>
        <taxon>Pigmentiphaga</taxon>
    </lineage>
</organism>
<protein>
    <submittedName>
        <fullName evidence="2">Lysophospholipase</fullName>
    </submittedName>
</protein>
<evidence type="ECO:0000313" key="2">
    <source>
        <dbReference type="EMBL" id="QEI09581.1"/>
    </source>
</evidence>
<dbReference type="AlphaFoldDB" id="A0A5C0B8I6"/>
<dbReference type="InterPro" id="IPR029058">
    <property type="entry name" value="AB_hydrolase_fold"/>
</dbReference>
<dbReference type="InterPro" id="IPR022742">
    <property type="entry name" value="Hydrolase_4"/>
</dbReference>
<dbReference type="KEGG" id="pacr:FXN63_26285"/>
<name>A0A5C0B8I6_9BURK</name>
<evidence type="ECO:0000259" key="1">
    <source>
        <dbReference type="Pfam" id="PF12146"/>
    </source>
</evidence>
<dbReference type="SUPFAM" id="SSF53474">
    <property type="entry name" value="alpha/beta-Hydrolases"/>
    <property type="match status" value="1"/>
</dbReference>
<dbReference type="InterPro" id="IPR051044">
    <property type="entry name" value="MAG_DAG_Lipase"/>
</dbReference>
<dbReference type="OrthoDB" id="9806902at2"/>
<dbReference type="Gene3D" id="3.40.50.1820">
    <property type="entry name" value="alpha/beta hydrolase"/>
    <property type="match status" value="1"/>
</dbReference>
<reference evidence="2 3" key="1">
    <citation type="submission" date="2019-08" db="EMBL/GenBank/DDBJ databases">
        <title>Amphibian skin-associated Pigmentiphaga: genome sequence and occurrence across geography and hosts.</title>
        <authorList>
            <person name="Bletz M.C."/>
            <person name="Bunk B."/>
            <person name="Sproeer C."/>
            <person name="Biwer P."/>
            <person name="Reiter S."/>
            <person name="Rabemananjara F.C.E."/>
            <person name="Schulz S."/>
            <person name="Overmann J."/>
            <person name="Vences M."/>
        </authorList>
    </citation>
    <scope>NUCLEOTIDE SEQUENCE [LARGE SCALE GENOMIC DNA]</scope>
    <source>
        <strain evidence="2 3">Mada1488</strain>
    </source>
</reference>
<keyword evidence="3" id="KW-1185">Reference proteome</keyword>
<proteinExistence type="predicted"/>